<accession>A0A7W5B2Y3</accession>
<dbReference type="Proteomes" id="UP000570361">
    <property type="component" value="Unassembled WGS sequence"/>
</dbReference>
<evidence type="ECO:0000313" key="2">
    <source>
        <dbReference type="Proteomes" id="UP000570361"/>
    </source>
</evidence>
<protein>
    <submittedName>
        <fullName evidence="1">Uncharacterized protein</fullName>
    </submittedName>
</protein>
<name>A0A7W5B2Y3_9BACL</name>
<organism evidence="1 2">
    <name type="scientific">Paenibacillus phyllosphaerae</name>
    <dbReference type="NCBI Taxonomy" id="274593"/>
    <lineage>
        <taxon>Bacteria</taxon>
        <taxon>Bacillati</taxon>
        <taxon>Bacillota</taxon>
        <taxon>Bacilli</taxon>
        <taxon>Bacillales</taxon>
        <taxon>Paenibacillaceae</taxon>
        <taxon>Paenibacillus</taxon>
    </lineage>
</organism>
<dbReference type="RefSeq" id="WP_183603654.1">
    <property type="nucleotide sequence ID" value="NZ_JACHXK010000019.1"/>
</dbReference>
<dbReference type="EMBL" id="JACHXK010000019">
    <property type="protein sequence ID" value="MBB3113464.1"/>
    <property type="molecule type" value="Genomic_DNA"/>
</dbReference>
<sequence>MKNKMDLRCGLASVTSKGLLFNGLYYSSAEMIKLQWFSLAELHGSWELPILYDLYESRYVLMLDFDQLEIASIIDNKNEIDPIIIDSYQKAIRNLKVLLSMKRKH</sequence>
<evidence type="ECO:0000313" key="1">
    <source>
        <dbReference type="EMBL" id="MBB3113464.1"/>
    </source>
</evidence>
<keyword evidence="2" id="KW-1185">Reference proteome</keyword>
<proteinExistence type="predicted"/>
<comment type="caution">
    <text evidence="1">The sequence shown here is derived from an EMBL/GenBank/DDBJ whole genome shotgun (WGS) entry which is preliminary data.</text>
</comment>
<gene>
    <name evidence="1" type="ORF">FHS18_005576</name>
</gene>
<reference evidence="1 2" key="1">
    <citation type="submission" date="2020-08" db="EMBL/GenBank/DDBJ databases">
        <title>Genomic Encyclopedia of Type Strains, Phase III (KMG-III): the genomes of soil and plant-associated and newly described type strains.</title>
        <authorList>
            <person name="Whitman W."/>
        </authorList>
    </citation>
    <scope>NUCLEOTIDE SEQUENCE [LARGE SCALE GENOMIC DNA]</scope>
    <source>
        <strain evidence="1 2">CECT 5862</strain>
    </source>
</reference>
<dbReference type="AlphaFoldDB" id="A0A7W5B2Y3"/>